<dbReference type="AlphaFoldDB" id="A0A5C1YR13"/>
<name>A0A5C1YR13_9PROT</name>
<evidence type="ECO:0000313" key="3">
    <source>
        <dbReference type="Proteomes" id="UP000324536"/>
    </source>
</evidence>
<dbReference type="KEGG" id="acek:FLP30_12945"/>
<evidence type="ECO:0000313" key="2">
    <source>
        <dbReference type="EMBL" id="QEO18784.1"/>
    </source>
</evidence>
<geneLocation type="plasmid" evidence="2">
    <name>unnamed1</name>
</geneLocation>
<feature type="region of interest" description="Disordered" evidence="1">
    <location>
        <begin position="145"/>
        <end position="167"/>
    </location>
</feature>
<keyword evidence="2" id="KW-0614">Plasmid</keyword>
<reference evidence="2 3" key="1">
    <citation type="submission" date="2019-09" db="EMBL/GenBank/DDBJ databases">
        <title>Genome sequencing of strain KACC 21233.</title>
        <authorList>
            <person name="Heo J."/>
            <person name="Kim S.-J."/>
            <person name="Kim J.-S."/>
            <person name="Hong S.-B."/>
            <person name="Kwon S.-W."/>
        </authorList>
    </citation>
    <scope>NUCLEOTIDE SEQUENCE [LARGE SCALE GENOMIC DNA]</scope>
    <source>
        <strain evidence="2 3">KACC 21233</strain>
        <plasmid evidence="2 3">unnamed1</plasmid>
    </source>
</reference>
<dbReference type="OrthoDB" id="7439415at2"/>
<gene>
    <name evidence="2" type="ORF">FLP30_12945</name>
</gene>
<dbReference type="InterPro" id="IPR009553">
    <property type="entry name" value="DUF1173"/>
</dbReference>
<organism evidence="2 3">
    <name type="scientific">Acetobacter vaccinii</name>
    <dbReference type="NCBI Taxonomy" id="2592655"/>
    <lineage>
        <taxon>Bacteria</taxon>
        <taxon>Pseudomonadati</taxon>
        <taxon>Pseudomonadota</taxon>
        <taxon>Alphaproteobacteria</taxon>
        <taxon>Acetobacterales</taxon>
        <taxon>Acetobacteraceae</taxon>
        <taxon>Acetobacter</taxon>
    </lineage>
</organism>
<protein>
    <submittedName>
        <fullName evidence="2">DUF1173 domain-containing protein</fullName>
    </submittedName>
</protein>
<dbReference type="EMBL" id="CP043507">
    <property type="protein sequence ID" value="QEO18784.1"/>
    <property type="molecule type" value="Genomic_DNA"/>
</dbReference>
<dbReference type="Proteomes" id="UP000324536">
    <property type="component" value="Plasmid unnamed1"/>
</dbReference>
<proteinExistence type="predicted"/>
<accession>A0A5C1YR13</accession>
<evidence type="ECO:0000256" key="1">
    <source>
        <dbReference type="SAM" id="MobiDB-lite"/>
    </source>
</evidence>
<sequence>MSRVTTRLFWMVRSAMSDWITFPDGTRGRLSWDGEARMAARWQALLQACHGQDMRPHCDCRWQGDPVPLVVRRRVRQQDGRPVEAFHLARFPGQGDWHAPGCPFHDPDPARSGRGGYEAGVIEEQADGRLRVSLDQSLRIMPRAQGEVTPRAGREAGAAGQGGGGQSQMSSLGLVHLLWERAGLNSWSPAVGRRRLWWTGVRQALEGAASAILPARGVCLADRLAMLGYGDEDGPALLRETARGCGQDWRIMLLGVLDGIDLRQGPGGRFTSVRFDGAQAYDLRVTGDAALHERLARRFPMAMRALGLARAQRRIRVVGLAIASVRVGRDGERVTVGCRVADMVLMEVMPVTLIPVASSHELAVATRLVAQGRSFIKPLRFDATRDVVHPDFVLTDTGDARGTPMEVFGRDDEAYAARRAQKCAYYTAVYGQEHWWSWNAVAQPDLIPDFPASVGGPPHG</sequence>
<keyword evidence="3" id="KW-1185">Reference proteome</keyword>
<dbReference type="Pfam" id="PF06666">
    <property type="entry name" value="DUF1173"/>
    <property type="match status" value="1"/>
</dbReference>